<gene>
    <name evidence="2" type="ORF">AFUS01_LOCUS34571</name>
</gene>
<dbReference type="OrthoDB" id="6506757at2759"/>
<organism evidence="2 3">
    <name type="scientific">Allacma fusca</name>
    <dbReference type="NCBI Taxonomy" id="39272"/>
    <lineage>
        <taxon>Eukaryota</taxon>
        <taxon>Metazoa</taxon>
        <taxon>Ecdysozoa</taxon>
        <taxon>Arthropoda</taxon>
        <taxon>Hexapoda</taxon>
        <taxon>Collembola</taxon>
        <taxon>Symphypleona</taxon>
        <taxon>Sminthuridae</taxon>
        <taxon>Allacma</taxon>
    </lineage>
</organism>
<dbReference type="Proteomes" id="UP000708208">
    <property type="component" value="Unassembled WGS sequence"/>
</dbReference>
<keyword evidence="1" id="KW-0472">Membrane</keyword>
<feature type="transmembrane region" description="Helical" evidence="1">
    <location>
        <begin position="79"/>
        <end position="105"/>
    </location>
</feature>
<keyword evidence="1" id="KW-1133">Transmembrane helix</keyword>
<dbReference type="EMBL" id="CAJVCH010532752">
    <property type="protein sequence ID" value="CAG7824416.1"/>
    <property type="molecule type" value="Genomic_DNA"/>
</dbReference>
<keyword evidence="1" id="KW-0812">Transmembrane</keyword>
<evidence type="ECO:0000256" key="1">
    <source>
        <dbReference type="SAM" id="Phobius"/>
    </source>
</evidence>
<dbReference type="AlphaFoldDB" id="A0A8J2KZH4"/>
<sequence>MAVALQKRSKHFQSINSIVGRIIETGQFTKWRENTVAYLKARGLVWLKGQKETDVYKKLNHLAEQLNSRTIKPFGLENFVVCFASILLGGLMATVAWVGEIVFFFGKNPYRLKIVRQRVFWFARGQFKTEKL</sequence>
<protein>
    <submittedName>
        <fullName evidence="2">Uncharacterized protein</fullName>
    </submittedName>
</protein>
<accession>A0A8J2KZH4</accession>
<evidence type="ECO:0000313" key="2">
    <source>
        <dbReference type="EMBL" id="CAG7824416.1"/>
    </source>
</evidence>
<comment type="caution">
    <text evidence="2">The sequence shown here is derived from an EMBL/GenBank/DDBJ whole genome shotgun (WGS) entry which is preliminary data.</text>
</comment>
<keyword evidence="3" id="KW-1185">Reference proteome</keyword>
<evidence type="ECO:0000313" key="3">
    <source>
        <dbReference type="Proteomes" id="UP000708208"/>
    </source>
</evidence>
<proteinExistence type="predicted"/>
<name>A0A8J2KZH4_9HEXA</name>
<reference evidence="2" key="1">
    <citation type="submission" date="2021-06" db="EMBL/GenBank/DDBJ databases">
        <authorList>
            <person name="Hodson N. C."/>
            <person name="Mongue J. A."/>
            <person name="Jaron S. K."/>
        </authorList>
    </citation>
    <scope>NUCLEOTIDE SEQUENCE</scope>
</reference>